<evidence type="ECO:0000256" key="4">
    <source>
        <dbReference type="SAM" id="MobiDB-lite"/>
    </source>
</evidence>
<dbReference type="Gene3D" id="1.20.970.30">
    <property type="entry name" value="eIF4G, eIF4E-binding domain"/>
    <property type="match status" value="1"/>
</dbReference>
<dbReference type="STRING" id="1423351.A0A074RSW0"/>
<keyword evidence="3" id="KW-0648">Protein biosynthesis</keyword>
<evidence type="ECO:0000313" key="6">
    <source>
        <dbReference type="EMBL" id="KEP48410.1"/>
    </source>
</evidence>
<evidence type="ECO:0000256" key="3">
    <source>
        <dbReference type="ARBA" id="ARBA00022917"/>
    </source>
</evidence>
<gene>
    <name evidence="6" type="ORF">V565_125360</name>
</gene>
<keyword evidence="7" id="KW-1185">Reference proteome</keyword>
<dbReference type="InterPro" id="IPR003891">
    <property type="entry name" value="Initiation_fac_eIF4g_MI"/>
</dbReference>
<keyword evidence="2 6" id="KW-0396">Initiation factor</keyword>
<feature type="region of interest" description="Disordered" evidence="4">
    <location>
        <begin position="71"/>
        <end position="92"/>
    </location>
</feature>
<reference evidence="6 7" key="1">
    <citation type="submission" date="2013-12" db="EMBL/GenBank/DDBJ databases">
        <authorList>
            <person name="Cubeta M."/>
            <person name="Pakala S."/>
            <person name="Fedorova N."/>
            <person name="Thomas E."/>
            <person name="Dean R."/>
            <person name="Jabaji S."/>
            <person name="Neate S."/>
            <person name="Toda T."/>
            <person name="Tavantzis S."/>
            <person name="Vilgalys R."/>
            <person name="Bharathan N."/>
            <person name="Pakala S."/>
            <person name="Losada L.S."/>
            <person name="Zafar N."/>
            <person name="Nierman W."/>
        </authorList>
    </citation>
    <scope>NUCLEOTIDE SEQUENCE [LARGE SCALE GENOMIC DNA]</scope>
    <source>
        <strain evidence="6 7">123E</strain>
    </source>
</reference>
<protein>
    <submittedName>
        <fullName evidence="6">Putative eukaryotic translation initiation factor 4G</fullName>
    </submittedName>
</protein>
<sequence length="567" mass="61405">MGITADTNDRLMGSISVTAATPKSAVNMPSTTPTHSKKKKVNVHSLFGGGGVPPASRLVSIPSIAVSHCSVGDERHEPSNGGSMPPSNHSHPSLLSISSSANVRPKRLVPGALNLTHTWDNRKAAPPPGLAGARFIEDLKAIPYPNTVKPPNPDLNFMVAPGRFRYDREFLLRFMGVCRERPDSLPALDIIGLEPGAGPNAERANRRRVGWLGIGNAPPRNQAPIEHGVRPGLTNRSRFAMGVFRSPSSFRPQFVGSNATKGGITFGRITNDRLAYPSHTLDQGGTYPGEPTYGARSPTRANDLFQFGKIQKPTHIQFGPSNVFNKKGSKRDSNTGRGGGVNMFSALSMSNAAGALLAEHATNSPKLIVNVGPSRPPAIVGEGKKKKKLTLLARTKLKEMEVNISEGEEDLKRKKAAPTAMTEKEIENKVKEDVKEYLGAQDIKEAIMALEALPSEHRHLFVDKLVNASMDGGNKVVVLTEKVFSAARSRSVISPECFERGMLPTTEMADDLSIDVPKAYEWLARIMYAAGMDKVKTEEMADRISVYGKPGVPPRELLIKAFDQVHQ</sequence>
<organism evidence="6 7">
    <name type="scientific">Rhizoctonia solani 123E</name>
    <dbReference type="NCBI Taxonomy" id="1423351"/>
    <lineage>
        <taxon>Eukaryota</taxon>
        <taxon>Fungi</taxon>
        <taxon>Dikarya</taxon>
        <taxon>Basidiomycota</taxon>
        <taxon>Agaricomycotina</taxon>
        <taxon>Agaricomycetes</taxon>
        <taxon>Cantharellales</taxon>
        <taxon>Ceratobasidiaceae</taxon>
        <taxon>Rhizoctonia</taxon>
    </lineage>
</organism>
<dbReference type="OrthoDB" id="3233534at2759"/>
<dbReference type="SUPFAM" id="SSF48371">
    <property type="entry name" value="ARM repeat"/>
    <property type="match status" value="1"/>
</dbReference>
<dbReference type="AlphaFoldDB" id="A0A074RSW0"/>
<feature type="domain" description="MI" evidence="5">
    <location>
        <begin position="425"/>
        <end position="546"/>
    </location>
</feature>
<dbReference type="PROSITE" id="PS51366">
    <property type="entry name" value="MI"/>
    <property type="match status" value="1"/>
</dbReference>
<evidence type="ECO:0000259" key="5">
    <source>
        <dbReference type="PROSITE" id="PS51366"/>
    </source>
</evidence>
<dbReference type="HOGENOM" id="CLU_480713_0_0_1"/>
<dbReference type="GO" id="GO:0003743">
    <property type="term" value="F:translation initiation factor activity"/>
    <property type="evidence" value="ECO:0007669"/>
    <property type="project" value="UniProtKB-KW"/>
</dbReference>
<comment type="similarity">
    <text evidence="1">Belongs to the eukaryotic initiation factor 4G family.</text>
</comment>
<name>A0A074RSW0_9AGAM</name>
<proteinExistence type="inferred from homology"/>
<feature type="compositionally biased region" description="Low complexity" evidence="4">
    <location>
        <begin position="83"/>
        <end position="92"/>
    </location>
</feature>
<dbReference type="GO" id="GO:0016281">
    <property type="term" value="C:eukaryotic translation initiation factor 4F complex"/>
    <property type="evidence" value="ECO:0007669"/>
    <property type="project" value="TreeGrafter"/>
</dbReference>
<dbReference type="Pfam" id="PF02847">
    <property type="entry name" value="MA3"/>
    <property type="match status" value="1"/>
</dbReference>
<evidence type="ECO:0000256" key="1">
    <source>
        <dbReference type="ARBA" id="ARBA00005775"/>
    </source>
</evidence>
<dbReference type="PANTHER" id="PTHR23253">
    <property type="entry name" value="EUKARYOTIC TRANSLATION INITIATION FACTOR 4 GAMMA"/>
    <property type="match status" value="1"/>
</dbReference>
<evidence type="ECO:0000313" key="7">
    <source>
        <dbReference type="Proteomes" id="UP000027456"/>
    </source>
</evidence>
<comment type="caution">
    <text evidence="6">The sequence shown here is derived from an EMBL/GenBank/DDBJ whole genome shotgun (WGS) entry which is preliminary data.</text>
</comment>
<evidence type="ECO:0000256" key="2">
    <source>
        <dbReference type="ARBA" id="ARBA00022540"/>
    </source>
</evidence>
<dbReference type="InterPro" id="IPR022745">
    <property type="entry name" value="eIF4G1_eIF4E-bd"/>
</dbReference>
<dbReference type="Gene3D" id="1.25.40.180">
    <property type="match status" value="1"/>
</dbReference>
<dbReference type="Proteomes" id="UP000027456">
    <property type="component" value="Unassembled WGS sequence"/>
</dbReference>
<dbReference type="SMART" id="SM00544">
    <property type="entry name" value="MA3"/>
    <property type="match status" value="1"/>
</dbReference>
<dbReference type="Pfam" id="PF12152">
    <property type="entry name" value="eIF_4G1"/>
    <property type="match status" value="1"/>
</dbReference>
<dbReference type="EMBL" id="AZST01000518">
    <property type="protein sequence ID" value="KEP48410.1"/>
    <property type="molecule type" value="Genomic_DNA"/>
</dbReference>
<accession>A0A074RSW0</accession>
<dbReference type="GO" id="GO:0003729">
    <property type="term" value="F:mRNA binding"/>
    <property type="evidence" value="ECO:0007669"/>
    <property type="project" value="TreeGrafter"/>
</dbReference>
<dbReference type="PANTHER" id="PTHR23253:SF9">
    <property type="entry name" value="EUKARYOTIC TRANSLATION INITIATION FACTOR 4 GAMMA 2"/>
    <property type="match status" value="1"/>
</dbReference>
<dbReference type="SUPFAM" id="SSF101489">
    <property type="entry name" value="Eukaryotic initiation factor 4f subunit eIF4g, eIF4e-binding domain"/>
    <property type="match status" value="1"/>
</dbReference>
<dbReference type="InterPro" id="IPR016024">
    <property type="entry name" value="ARM-type_fold"/>
</dbReference>
<feature type="region of interest" description="Disordered" evidence="4">
    <location>
        <begin position="316"/>
        <end position="337"/>
    </location>
</feature>
<dbReference type="InterPro" id="IPR036211">
    <property type="entry name" value="eIF4G_eIF4E-bd_sf"/>
</dbReference>